<dbReference type="RefSeq" id="WP_089279599.1">
    <property type="nucleotide sequence ID" value="NZ_FZON01000050.1"/>
</dbReference>
<protein>
    <recommendedName>
        <fullName evidence="1">DUF6900 domain-containing protein</fullName>
    </recommendedName>
</protein>
<dbReference type="AlphaFoldDB" id="A0A239JAM5"/>
<evidence type="ECO:0000313" key="3">
    <source>
        <dbReference type="Proteomes" id="UP000198440"/>
    </source>
</evidence>
<dbReference type="OrthoDB" id="7778819at2"/>
<evidence type="ECO:0000259" key="1">
    <source>
        <dbReference type="Pfam" id="PF21841"/>
    </source>
</evidence>
<feature type="domain" description="DUF6900" evidence="1">
    <location>
        <begin position="12"/>
        <end position="62"/>
    </location>
</feature>
<dbReference type="EMBL" id="FZON01000050">
    <property type="protein sequence ID" value="SNT02662.1"/>
    <property type="molecule type" value="Genomic_DNA"/>
</dbReference>
<gene>
    <name evidence="2" type="ORF">SAMN04488078_105015</name>
</gene>
<dbReference type="InterPro" id="IPR054195">
    <property type="entry name" value="DUF6900"/>
</dbReference>
<organism evidence="2 3">
    <name type="scientific">Antarctobacter heliothermus</name>
    <dbReference type="NCBI Taxonomy" id="74033"/>
    <lineage>
        <taxon>Bacteria</taxon>
        <taxon>Pseudomonadati</taxon>
        <taxon>Pseudomonadota</taxon>
        <taxon>Alphaproteobacteria</taxon>
        <taxon>Rhodobacterales</taxon>
        <taxon>Roseobacteraceae</taxon>
        <taxon>Antarctobacter</taxon>
    </lineage>
</organism>
<dbReference type="Pfam" id="PF21841">
    <property type="entry name" value="DUF6900"/>
    <property type="match status" value="1"/>
</dbReference>
<accession>A0A239JAM5</accession>
<dbReference type="Proteomes" id="UP000198440">
    <property type="component" value="Unassembled WGS sequence"/>
</dbReference>
<evidence type="ECO:0000313" key="2">
    <source>
        <dbReference type="EMBL" id="SNT02662.1"/>
    </source>
</evidence>
<proteinExistence type="predicted"/>
<sequence length="65" mass="7406">MTRRKTDSAAARDALILEIAQRRFSLETLETRNSDRLDFHDVAVWAIRDALEEAFEAGRRAASQS</sequence>
<name>A0A239JAM5_9RHOB</name>
<reference evidence="2 3" key="1">
    <citation type="submission" date="2017-06" db="EMBL/GenBank/DDBJ databases">
        <authorList>
            <person name="Kim H.J."/>
            <person name="Triplett B.A."/>
        </authorList>
    </citation>
    <scope>NUCLEOTIDE SEQUENCE [LARGE SCALE GENOMIC DNA]</scope>
    <source>
        <strain evidence="2 3">DSM 11445</strain>
    </source>
</reference>